<dbReference type="KEGG" id="lul:LPB138_13150"/>
<evidence type="ECO:0000313" key="10">
    <source>
        <dbReference type="EMBL" id="AOW21565.1"/>
    </source>
</evidence>
<keyword evidence="6 8" id="KW-0067">ATP-binding</keyword>
<comment type="domain">
    <text evidence="8">The N-terminal region contains the highly conserved SGGXDS motif, predicted to be a P-loop motif involved in ATP binding.</text>
</comment>
<dbReference type="InterPro" id="IPR012094">
    <property type="entry name" value="tRNA_Ile_lys_synt"/>
</dbReference>
<dbReference type="SMART" id="SM00977">
    <property type="entry name" value="TilS_C"/>
    <property type="match status" value="1"/>
</dbReference>
<dbReference type="AlphaFoldDB" id="A0A1D8PAK1"/>
<name>A0A1D8PAK1_9FLAO</name>
<dbReference type="SUPFAM" id="SSF52402">
    <property type="entry name" value="Adenine nucleotide alpha hydrolases-like"/>
    <property type="match status" value="1"/>
</dbReference>
<evidence type="ECO:0000256" key="4">
    <source>
        <dbReference type="ARBA" id="ARBA00022694"/>
    </source>
</evidence>
<dbReference type="InterPro" id="IPR014729">
    <property type="entry name" value="Rossmann-like_a/b/a_fold"/>
</dbReference>
<dbReference type="HAMAP" id="MF_01161">
    <property type="entry name" value="tRNA_Ile_lys_synt"/>
    <property type="match status" value="1"/>
</dbReference>
<evidence type="ECO:0000256" key="7">
    <source>
        <dbReference type="ARBA" id="ARBA00048539"/>
    </source>
</evidence>
<dbReference type="RefSeq" id="WP_070237725.1">
    <property type="nucleotide sequence ID" value="NZ_CP017478.1"/>
</dbReference>
<protein>
    <recommendedName>
        <fullName evidence="8">tRNA(Ile)-lysidine synthase</fullName>
        <ecNumber evidence="8">6.3.4.19</ecNumber>
    </recommendedName>
    <alternativeName>
        <fullName evidence="8">tRNA(Ile)-2-lysyl-cytidine synthase</fullName>
    </alternativeName>
    <alternativeName>
        <fullName evidence="8">tRNA(Ile)-lysidine synthetase</fullName>
    </alternativeName>
</protein>
<evidence type="ECO:0000259" key="9">
    <source>
        <dbReference type="SMART" id="SM00977"/>
    </source>
</evidence>
<dbReference type="NCBIfam" id="TIGR02432">
    <property type="entry name" value="lysidine_TilS_N"/>
    <property type="match status" value="1"/>
</dbReference>
<dbReference type="NCBIfam" id="TIGR02433">
    <property type="entry name" value="lysidine_TilS_C"/>
    <property type="match status" value="1"/>
</dbReference>
<dbReference type="PANTHER" id="PTHR43033:SF1">
    <property type="entry name" value="TRNA(ILE)-LYSIDINE SYNTHASE-RELATED"/>
    <property type="match status" value="1"/>
</dbReference>
<comment type="catalytic activity">
    <reaction evidence="7 8">
        <text>cytidine(34) in tRNA(Ile2) + L-lysine + ATP = lysidine(34) in tRNA(Ile2) + AMP + diphosphate + H(+)</text>
        <dbReference type="Rhea" id="RHEA:43744"/>
        <dbReference type="Rhea" id="RHEA-COMP:10625"/>
        <dbReference type="Rhea" id="RHEA-COMP:10670"/>
        <dbReference type="ChEBI" id="CHEBI:15378"/>
        <dbReference type="ChEBI" id="CHEBI:30616"/>
        <dbReference type="ChEBI" id="CHEBI:32551"/>
        <dbReference type="ChEBI" id="CHEBI:33019"/>
        <dbReference type="ChEBI" id="CHEBI:82748"/>
        <dbReference type="ChEBI" id="CHEBI:83665"/>
        <dbReference type="ChEBI" id="CHEBI:456215"/>
        <dbReference type="EC" id="6.3.4.19"/>
    </reaction>
</comment>
<keyword evidence="3 8" id="KW-0436">Ligase</keyword>
<dbReference type="Proteomes" id="UP000176050">
    <property type="component" value="Chromosome"/>
</dbReference>
<dbReference type="PANTHER" id="PTHR43033">
    <property type="entry name" value="TRNA(ILE)-LYSIDINE SYNTHASE-RELATED"/>
    <property type="match status" value="1"/>
</dbReference>
<evidence type="ECO:0000256" key="2">
    <source>
        <dbReference type="ARBA" id="ARBA00022490"/>
    </source>
</evidence>
<dbReference type="EC" id="6.3.4.19" evidence="8"/>
<evidence type="ECO:0000256" key="8">
    <source>
        <dbReference type="HAMAP-Rule" id="MF_01161"/>
    </source>
</evidence>
<keyword evidence="5 8" id="KW-0547">Nucleotide-binding</keyword>
<evidence type="ECO:0000256" key="5">
    <source>
        <dbReference type="ARBA" id="ARBA00022741"/>
    </source>
</evidence>
<evidence type="ECO:0000313" key="11">
    <source>
        <dbReference type="Proteomes" id="UP000176050"/>
    </source>
</evidence>
<evidence type="ECO:0000256" key="6">
    <source>
        <dbReference type="ARBA" id="ARBA00022840"/>
    </source>
</evidence>
<feature type="domain" description="Lysidine-tRNA(Ile) synthetase C-terminal" evidence="9">
    <location>
        <begin position="363"/>
        <end position="436"/>
    </location>
</feature>
<keyword evidence="11" id="KW-1185">Reference proteome</keyword>
<accession>A0A1D8PAK1</accession>
<dbReference type="GO" id="GO:0005524">
    <property type="term" value="F:ATP binding"/>
    <property type="evidence" value="ECO:0007669"/>
    <property type="project" value="UniProtKB-UniRule"/>
</dbReference>
<sequence>MLKPFQQHIDSKLPFLKDKKLLIAISGGIDSVVLTHLLKLSHYNISLAHCNFNLREKESNLDEKFVKNLAQNLDINYYTISFETEKYAAQNKLSIQMAARELRYEWFEKIRQENNLDYILTAHHKDDVLETFLINFTRGTGLEGLTGIPETNGYVVRPLLNFTREEIEFFAKNNSIKWREDQSNTSTKYFRNKIRHKIIPILKELNSNLMDSFDNTLTNLNESQQIINDKISDLKDKIIITEEGTLKLKIEQIKELSNPKAYLFQLLKGYGFTEWNDISNLLNAQSGKQIQSKTHRVIKDRSYLLLTKLNCDTHNLNYKIDAKTNSFENSEFKLLFKNSKEHLPSNSSNSIVYIDKNLLNYPLNVRKWEKGDYFYPIGLGGKKKLSKFFKDEKMSILEKEKTWLLCTELNEIIWVIGKRLDNRFKITDKTTQTLKITHEKIN</sequence>
<organism evidence="10 11">
    <name type="scientific">Urechidicola croceus</name>
    <dbReference type="NCBI Taxonomy" id="1850246"/>
    <lineage>
        <taxon>Bacteria</taxon>
        <taxon>Pseudomonadati</taxon>
        <taxon>Bacteroidota</taxon>
        <taxon>Flavobacteriia</taxon>
        <taxon>Flavobacteriales</taxon>
        <taxon>Flavobacteriaceae</taxon>
        <taxon>Urechidicola</taxon>
    </lineage>
</organism>
<dbReference type="Pfam" id="PF11734">
    <property type="entry name" value="TilS_C"/>
    <property type="match status" value="1"/>
</dbReference>
<dbReference type="GO" id="GO:0006400">
    <property type="term" value="P:tRNA modification"/>
    <property type="evidence" value="ECO:0007669"/>
    <property type="project" value="UniProtKB-UniRule"/>
</dbReference>
<gene>
    <name evidence="8" type="primary">tilS</name>
    <name evidence="10" type="ORF">LPB138_13150</name>
</gene>
<dbReference type="InterPro" id="IPR012795">
    <property type="entry name" value="tRNA_Ile_lys_synt_N"/>
</dbReference>
<dbReference type="GO" id="GO:0032267">
    <property type="term" value="F:tRNA(Ile)-lysidine synthase activity"/>
    <property type="evidence" value="ECO:0007669"/>
    <property type="project" value="UniProtKB-EC"/>
</dbReference>
<dbReference type="InterPro" id="IPR012796">
    <property type="entry name" value="Lysidine-tRNA-synth_C"/>
</dbReference>
<dbReference type="STRING" id="1850246.LPB138_13150"/>
<evidence type="ECO:0000256" key="1">
    <source>
        <dbReference type="ARBA" id="ARBA00004496"/>
    </source>
</evidence>
<evidence type="ECO:0000256" key="3">
    <source>
        <dbReference type="ARBA" id="ARBA00022598"/>
    </source>
</evidence>
<keyword evidence="4 8" id="KW-0819">tRNA processing</keyword>
<comment type="similarity">
    <text evidence="8">Belongs to the tRNA(Ile)-lysidine synthase family.</text>
</comment>
<comment type="subcellular location">
    <subcellularLocation>
        <location evidence="1 8">Cytoplasm</location>
    </subcellularLocation>
</comment>
<dbReference type="Gene3D" id="3.40.50.620">
    <property type="entry name" value="HUPs"/>
    <property type="match status" value="1"/>
</dbReference>
<dbReference type="OrthoDB" id="9807403at2"/>
<comment type="function">
    <text evidence="8">Ligates lysine onto the cytidine present at position 34 of the AUA codon-specific tRNA(Ile) that contains the anticodon CAU, in an ATP-dependent manner. Cytidine is converted to lysidine, thus changing the amino acid specificity of the tRNA from methionine to isoleucine.</text>
</comment>
<dbReference type="GO" id="GO:0005737">
    <property type="term" value="C:cytoplasm"/>
    <property type="evidence" value="ECO:0007669"/>
    <property type="project" value="UniProtKB-SubCell"/>
</dbReference>
<dbReference type="InterPro" id="IPR011063">
    <property type="entry name" value="TilS/TtcA_N"/>
</dbReference>
<dbReference type="SUPFAM" id="SSF56037">
    <property type="entry name" value="PheT/TilS domain"/>
    <property type="match status" value="1"/>
</dbReference>
<proteinExistence type="inferred from homology"/>
<keyword evidence="2 8" id="KW-0963">Cytoplasm</keyword>
<dbReference type="CDD" id="cd01992">
    <property type="entry name" value="TilS_N"/>
    <property type="match status" value="1"/>
</dbReference>
<reference evidence="10 11" key="1">
    <citation type="submission" date="2016-10" db="EMBL/GenBank/DDBJ databases">
        <title>Lutibacter sp. LPB0138, isolated from marine gastropod.</title>
        <authorList>
            <person name="Kim E."/>
            <person name="Yi H."/>
        </authorList>
    </citation>
    <scope>NUCLEOTIDE SEQUENCE [LARGE SCALE GENOMIC DNA]</scope>
    <source>
        <strain evidence="10 11">LPB0138</strain>
    </source>
</reference>
<feature type="binding site" evidence="8">
    <location>
        <begin position="26"/>
        <end position="31"/>
    </location>
    <ligand>
        <name>ATP</name>
        <dbReference type="ChEBI" id="CHEBI:30616"/>
    </ligand>
</feature>
<dbReference type="Pfam" id="PF01171">
    <property type="entry name" value="ATP_bind_3"/>
    <property type="match status" value="1"/>
</dbReference>
<dbReference type="EMBL" id="CP017478">
    <property type="protein sequence ID" value="AOW21565.1"/>
    <property type="molecule type" value="Genomic_DNA"/>
</dbReference>